<keyword evidence="2" id="KW-0812">Transmembrane</keyword>
<feature type="compositionally biased region" description="Acidic residues" evidence="1">
    <location>
        <begin position="124"/>
        <end position="135"/>
    </location>
</feature>
<evidence type="ECO:0000256" key="1">
    <source>
        <dbReference type="SAM" id="MobiDB-lite"/>
    </source>
</evidence>
<comment type="caution">
    <text evidence="3">The sequence shown here is derived from an EMBL/GenBank/DDBJ whole genome shotgun (WGS) entry which is preliminary data.</text>
</comment>
<feature type="transmembrane region" description="Helical" evidence="2">
    <location>
        <begin position="12"/>
        <end position="29"/>
    </location>
</feature>
<dbReference type="AlphaFoldDB" id="A0ABD1IXR5"/>
<organism evidence="3 4">
    <name type="scientific">Coilia grayii</name>
    <name type="common">Gray's grenadier anchovy</name>
    <dbReference type="NCBI Taxonomy" id="363190"/>
    <lineage>
        <taxon>Eukaryota</taxon>
        <taxon>Metazoa</taxon>
        <taxon>Chordata</taxon>
        <taxon>Craniata</taxon>
        <taxon>Vertebrata</taxon>
        <taxon>Euteleostomi</taxon>
        <taxon>Actinopterygii</taxon>
        <taxon>Neopterygii</taxon>
        <taxon>Teleostei</taxon>
        <taxon>Clupei</taxon>
        <taxon>Clupeiformes</taxon>
        <taxon>Clupeoidei</taxon>
        <taxon>Engraulidae</taxon>
        <taxon>Coilinae</taxon>
        <taxon>Coilia</taxon>
    </lineage>
</organism>
<keyword evidence="2" id="KW-1133">Transmembrane helix</keyword>
<feature type="compositionally biased region" description="Basic and acidic residues" evidence="1">
    <location>
        <begin position="140"/>
        <end position="177"/>
    </location>
</feature>
<dbReference type="EMBL" id="JBHFQA010000022">
    <property type="protein sequence ID" value="KAL2079111.1"/>
    <property type="molecule type" value="Genomic_DNA"/>
</dbReference>
<proteinExistence type="predicted"/>
<accession>A0ABD1IXR5</accession>
<name>A0ABD1IXR5_9TELE</name>
<sequence>MGASNSSDTTCVVLLFMLLILVSLLAYLYRRLNRDTSGQYTVREMVLGKDGLRDRVRSGVVVVETRLGVHLWPRPRPRPSDEEAGEEGEEAGSARDSDVEEGQTQADEQKEGAGGAEGGGGESEHEEEDSEDDYSSMEGTDLRERAKLIKDLDEQADEQEKDRQEGGGKEEGPRKEREEEEEEKEEENRGLLVNLQEFSGSAIWSEEKKEDDTDIDLTAL</sequence>
<evidence type="ECO:0000256" key="2">
    <source>
        <dbReference type="SAM" id="Phobius"/>
    </source>
</evidence>
<evidence type="ECO:0000313" key="3">
    <source>
        <dbReference type="EMBL" id="KAL2079111.1"/>
    </source>
</evidence>
<feature type="region of interest" description="Disordered" evidence="1">
    <location>
        <begin position="71"/>
        <end position="220"/>
    </location>
</feature>
<keyword evidence="4" id="KW-1185">Reference proteome</keyword>
<protein>
    <submittedName>
        <fullName evidence="3">Uncharacterized protein</fullName>
    </submittedName>
</protein>
<feature type="compositionally biased region" description="Gly residues" evidence="1">
    <location>
        <begin position="112"/>
        <end position="121"/>
    </location>
</feature>
<dbReference type="Proteomes" id="UP001591681">
    <property type="component" value="Unassembled WGS sequence"/>
</dbReference>
<reference evidence="3 4" key="1">
    <citation type="submission" date="2024-09" db="EMBL/GenBank/DDBJ databases">
        <title>A chromosome-level genome assembly of Gray's grenadier anchovy, Coilia grayii.</title>
        <authorList>
            <person name="Fu Z."/>
        </authorList>
    </citation>
    <scope>NUCLEOTIDE SEQUENCE [LARGE SCALE GENOMIC DNA]</scope>
    <source>
        <strain evidence="3">G4</strain>
        <tissue evidence="3">Muscle</tissue>
    </source>
</reference>
<keyword evidence="2" id="KW-0472">Membrane</keyword>
<gene>
    <name evidence="3" type="ORF">ACEWY4_024855</name>
</gene>
<evidence type="ECO:0000313" key="4">
    <source>
        <dbReference type="Proteomes" id="UP001591681"/>
    </source>
</evidence>